<name>A0A8S8XK72_9PROT</name>
<proteinExistence type="predicted"/>
<dbReference type="Pfam" id="PF04237">
    <property type="entry name" value="YjbR"/>
    <property type="match status" value="1"/>
</dbReference>
<dbReference type="RefSeq" id="WP_420244574.1">
    <property type="nucleotide sequence ID" value="NZ_BOPV01000001.1"/>
</dbReference>
<gene>
    <name evidence="1" type="ORF">TMPK1_34270</name>
</gene>
<evidence type="ECO:0000313" key="2">
    <source>
        <dbReference type="Proteomes" id="UP000681075"/>
    </source>
</evidence>
<organism evidence="1 2">
    <name type="scientific">Roseiterribacter gracilis</name>
    <dbReference type="NCBI Taxonomy" id="2812848"/>
    <lineage>
        <taxon>Bacteria</taxon>
        <taxon>Pseudomonadati</taxon>
        <taxon>Pseudomonadota</taxon>
        <taxon>Alphaproteobacteria</taxon>
        <taxon>Rhodospirillales</taxon>
        <taxon>Roseiterribacteraceae</taxon>
        <taxon>Roseiterribacter</taxon>
    </lineage>
</organism>
<keyword evidence="2" id="KW-1185">Reference proteome</keyword>
<dbReference type="EMBL" id="BOPV01000001">
    <property type="protein sequence ID" value="GIL41190.1"/>
    <property type="molecule type" value="Genomic_DNA"/>
</dbReference>
<comment type="caution">
    <text evidence="1">The sequence shown here is derived from an EMBL/GenBank/DDBJ whole genome shotgun (WGS) entry which is preliminary data.</text>
</comment>
<dbReference type="Proteomes" id="UP000681075">
    <property type="component" value="Unassembled WGS sequence"/>
</dbReference>
<protein>
    <recommendedName>
        <fullName evidence="3">MmcQ/YjbR family DNA-binding protein</fullName>
    </recommendedName>
</protein>
<reference evidence="1" key="1">
    <citation type="submission" date="2021-02" db="EMBL/GenBank/DDBJ databases">
        <title>Genome sequence of Rhodospirillales sp. strain TMPK1 isolated from soil.</title>
        <authorList>
            <person name="Nakai R."/>
            <person name="Kusada H."/>
            <person name="Tamaki H."/>
        </authorList>
    </citation>
    <scope>NUCLEOTIDE SEQUENCE</scope>
    <source>
        <strain evidence="1">TMPK1</strain>
    </source>
</reference>
<dbReference type="InterPro" id="IPR038056">
    <property type="entry name" value="YjbR-like_sf"/>
</dbReference>
<evidence type="ECO:0008006" key="3">
    <source>
        <dbReference type="Google" id="ProtNLM"/>
    </source>
</evidence>
<dbReference type="SUPFAM" id="SSF142906">
    <property type="entry name" value="YjbR-like"/>
    <property type="match status" value="1"/>
</dbReference>
<evidence type="ECO:0000313" key="1">
    <source>
        <dbReference type="EMBL" id="GIL41190.1"/>
    </source>
</evidence>
<accession>A0A8S8XK72</accession>
<sequence>MAASDLDHAFAMLRAAATGLPSIEESTSYGTPALKVKGKLLARVKDADTLVLHCPVEDKAVLIAAAPKIFFETPHYHGYALVLAHVKTISAKELKHRIELAWRANAPKKLLAALDAERQ</sequence>
<dbReference type="InterPro" id="IPR058532">
    <property type="entry name" value="YjbR/MT2646/Rv2570-like"/>
</dbReference>
<dbReference type="AlphaFoldDB" id="A0A8S8XK72"/>